<organism evidence="5 6">
    <name type="scientific">Micromonospora haikouensis</name>
    <dbReference type="NCBI Taxonomy" id="686309"/>
    <lineage>
        <taxon>Bacteria</taxon>
        <taxon>Bacillati</taxon>
        <taxon>Actinomycetota</taxon>
        <taxon>Actinomycetes</taxon>
        <taxon>Micromonosporales</taxon>
        <taxon>Micromonosporaceae</taxon>
        <taxon>Micromonospora</taxon>
    </lineage>
</organism>
<sequence length="298" mass="31040">MTDENCVPVSVIGLGMMGSALADAYLRAGHRTTVWNRSAARADALVGRGACRAETVADAVAASDVLVVCVTDYQALYEILEPVGAALRGRVVVNLTSGVPDDARAAERWARSLGAEYLDGYVMAVPPGVGLPQTLLFYGGSRKVFDAYGPTLRVLGGNSVFIGEDPGLASLYDLALLGILWSSFAGALHGFAMLTSAGVPAGALAPFAESWLTHVVVPGIGQAARHVDAGRYATDVSTVGLNALGLAKMVQASESLGIRPDVMVPIRDLLREHAEGGHGDEALASMIEVIRRGPETGR</sequence>
<keyword evidence="2" id="KW-0560">Oxidoreductase</keyword>
<accession>A0A1C4WT85</accession>
<dbReference type="GO" id="GO:0016491">
    <property type="term" value="F:oxidoreductase activity"/>
    <property type="evidence" value="ECO:0007669"/>
    <property type="project" value="UniProtKB-KW"/>
</dbReference>
<dbReference type="Gene3D" id="1.10.1040.10">
    <property type="entry name" value="N-(1-d-carboxylethyl)-l-norvaline Dehydrogenase, domain 2"/>
    <property type="match status" value="1"/>
</dbReference>
<feature type="domain" description="NADPH-dependent reductive aminase-like C-terminal" evidence="4">
    <location>
        <begin position="165"/>
        <end position="292"/>
    </location>
</feature>
<dbReference type="EMBL" id="FMCW01000018">
    <property type="protein sequence ID" value="SCE99457.1"/>
    <property type="molecule type" value="Genomic_DNA"/>
</dbReference>
<dbReference type="InterPro" id="IPR048666">
    <property type="entry name" value="RedAm-like_C"/>
</dbReference>
<feature type="domain" description="6-phosphogluconate dehydrogenase NADP-binding" evidence="3">
    <location>
        <begin position="9"/>
        <end position="163"/>
    </location>
</feature>
<dbReference type="PANTHER" id="PTHR43580:SF2">
    <property type="entry name" value="CYTOKINE-LIKE NUCLEAR FACTOR N-PAC"/>
    <property type="match status" value="1"/>
</dbReference>
<dbReference type="Pfam" id="PF21761">
    <property type="entry name" value="RedAm-like_C"/>
    <property type="match status" value="1"/>
</dbReference>
<dbReference type="PANTHER" id="PTHR43580">
    <property type="entry name" value="OXIDOREDUCTASE GLYR1-RELATED"/>
    <property type="match status" value="1"/>
</dbReference>
<evidence type="ECO:0000259" key="4">
    <source>
        <dbReference type="Pfam" id="PF21761"/>
    </source>
</evidence>
<evidence type="ECO:0000313" key="6">
    <source>
        <dbReference type="Proteomes" id="UP000199375"/>
    </source>
</evidence>
<dbReference type="Pfam" id="PF03446">
    <property type="entry name" value="NAD_binding_2"/>
    <property type="match status" value="1"/>
</dbReference>
<comment type="similarity">
    <text evidence="1">Belongs to the HIBADH-related family.</text>
</comment>
<dbReference type="InterPro" id="IPR013328">
    <property type="entry name" value="6PGD_dom2"/>
</dbReference>
<dbReference type="Gene3D" id="3.40.50.720">
    <property type="entry name" value="NAD(P)-binding Rossmann-like Domain"/>
    <property type="match status" value="1"/>
</dbReference>
<reference evidence="5 6" key="1">
    <citation type="submission" date="2016-06" db="EMBL/GenBank/DDBJ databases">
        <authorList>
            <person name="Kjaerup R.B."/>
            <person name="Dalgaard T.S."/>
            <person name="Juul-Madsen H.R."/>
        </authorList>
    </citation>
    <scope>NUCLEOTIDE SEQUENCE [LARGE SCALE GENOMIC DNA]</scope>
    <source>
        <strain evidence="5 6">DSM 45626</strain>
    </source>
</reference>
<evidence type="ECO:0000259" key="3">
    <source>
        <dbReference type="Pfam" id="PF03446"/>
    </source>
</evidence>
<evidence type="ECO:0000313" key="5">
    <source>
        <dbReference type="EMBL" id="SCE99457.1"/>
    </source>
</evidence>
<dbReference type="InterPro" id="IPR036291">
    <property type="entry name" value="NAD(P)-bd_dom_sf"/>
</dbReference>
<dbReference type="AlphaFoldDB" id="A0A1C4WT85"/>
<evidence type="ECO:0000256" key="1">
    <source>
        <dbReference type="ARBA" id="ARBA00009080"/>
    </source>
</evidence>
<dbReference type="PIRSF" id="PIRSF000103">
    <property type="entry name" value="HIBADH"/>
    <property type="match status" value="1"/>
</dbReference>
<proteinExistence type="inferred from homology"/>
<gene>
    <name evidence="5" type="ORF">GA0070558_11849</name>
</gene>
<name>A0A1C4WT85_9ACTN</name>
<dbReference type="RefSeq" id="WP_091282070.1">
    <property type="nucleotide sequence ID" value="NZ_FMCW01000018.1"/>
</dbReference>
<dbReference type="Proteomes" id="UP000199375">
    <property type="component" value="Unassembled WGS sequence"/>
</dbReference>
<evidence type="ECO:0000256" key="2">
    <source>
        <dbReference type="ARBA" id="ARBA00023002"/>
    </source>
</evidence>
<dbReference type="InterPro" id="IPR051265">
    <property type="entry name" value="HIBADH-related_NP60_sf"/>
</dbReference>
<dbReference type="InterPro" id="IPR006115">
    <property type="entry name" value="6PGDH_NADP-bd"/>
</dbReference>
<dbReference type="SUPFAM" id="SSF51735">
    <property type="entry name" value="NAD(P)-binding Rossmann-fold domains"/>
    <property type="match status" value="1"/>
</dbReference>
<dbReference type="InterPro" id="IPR015815">
    <property type="entry name" value="HIBADH-related"/>
</dbReference>
<dbReference type="GO" id="GO:0050661">
    <property type="term" value="F:NADP binding"/>
    <property type="evidence" value="ECO:0007669"/>
    <property type="project" value="InterPro"/>
</dbReference>
<protein>
    <submittedName>
        <fullName evidence="5">3-hydroxyisobutyrate dehydrogenase</fullName>
    </submittedName>
</protein>